<dbReference type="PANTHER" id="PTHR34580:SF1">
    <property type="entry name" value="PROTEIN PAFC"/>
    <property type="match status" value="1"/>
</dbReference>
<accession>A7ZBV9</accession>
<protein>
    <submittedName>
        <fullName evidence="3">Transcriptional regulator (WYL domain)</fullName>
    </submittedName>
</protein>
<organism evidence="3 4">
    <name type="scientific">Campylobacter concisus (strain 13826)</name>
    <dbReference type="NCBI Taxonomy" id="360104"/>
    <lineage>
        <taxon>Bacteria</taxon>
        <taxon>Pseudomonadati</taxon>
        <taxon>Campylobacterota</taxon>
        <taxon>Epsilonproteobacteria</taxon>
        <taxon>Campylobacterales</taxon>
        <taxon>Campylobacteraceae</taxon>
        <taxon>Campylobacter</taxon>
    </lineage>
</organism>
<dbReference type="InterPro" id="IPR026881">
    <property type="entry name" value="WYL_dom"/>
</dbReference>
<dbReference type="Gene3D" id="1.10.10.10">
    <property type="entry name" value="Winged helix-like DNA-binding domain superfamily/Winged helix DNA-binding domain"/>
    <property type="match status" value="1"/>
</dbReference>
<proteinExistence type="predicted"/>
<evidence type="ECO:0000259" key="2">
    <source>
        <dbReference type="Pfam" id="PF25583"/>
    </source>
</evidence>
<evidence type="ECO:0000313" key="3">
    <source>
        <dbReference type="EMBL" id="EAT98881.2"/>
    </source>
</evidence>
<dbReference type="Proteomes" id="UP000001121">
    <property type="component" value="Chromosome"/>
</dbReference>
<feature type="domain" description="WCX" evidence="2">
    <location>
        <begin position="245"/>
        <end position="319"/>
    </location>
</feature>
<evidence type="ECO:0000313" key="4">
    <source>
        <dbReference type="Proteomes" id="UP000001121"/>
    </source>
</evidence>
<dbReference type="Pfam" id="PF25583">
    <property type="entry name" value="WCX"/>
    <property type="match status" value="1"/>
</dbReference>
<dbReference type="Pfam" id="PF13280">
    <property type="entry name" value="WYL"/>
    <property type="match status" value="1"/>
</dbReference>
<dbReference type="KEGG" id="cco:CCC13826_0826"/>
<reference evidence="4" key="1">
    <citation type="submission" date="2007-10" db="EMBL/GenBank/DDBJ databases">
        <title>Genome sequence of Campylobacter concisus 13826 isolated from human feces.</title>
        <authorList>
            <person name="Fouts D.E."/>
            <person name="Mongodin E.F."/>
            <person name="Puiu D."/>
            <person name="Sebastian Y."/>
            <person name="Miller W.G."/>
            <person name="Mandrell R.E."/>
            <person name="On S."/>
            <person name="Nelson K.E."/>
        </authorList>
    </citation>
    <scope>NUCLEOTIDE SEQUENCE [LARGE SCALE GENOMIC DNA]</scope>
    <source>
        <strain evidence="4">13826</strain>
    </source>
</reference>
<dbReference type="AlphaFoldDB" id="A7ZBV9"/>
<name>A7ZBV9_CAMC1</name>
<feature type="domain" description="WYL" evidence="1">
    <location>
        <begin position="152"/>
        <end position="214"/>
    </location>
</feature>
<gene>
    <name evidence="3" type="ORF">CCC13826_0826</name>
</gene>
<sequence length="325" mass="37513">MLEKTSSSPNLDIIPKLGEQMKPIITKQENSKFERINFIALKLRERPHTIKELTAMLGVTSKTIQRDLYDTLREYGAVKKGHYWSLNDEDASDGLDGDDRVVLNILDNVAKNMGSNFYSKAHVLLEQISQQLNHPILTNINNEKLSEDDLVNFQTLEDAIREKAEITCTYNGFEFLVKPLKLALFEGFWYLLLLDSKKGNKFKKFHLKSIKDIKHSGEKFELSSELDERVKAMNSAWANLEAPKTARLLLAPEVAKYFERKPHAKQRITGQDSDGSVEIEIEFTHIMEIKPLIYYYLPFIKVLEPKELADEVKKDVSEYLKEINF</sequence>
<evidence type="ECO:0000259" key="1">
    <source>
        <dbReference type="Pfam" id="PF13280"/>
    </source>
</evidence>
<dbReference type="InterPro" id="IPR051534">
    <property type="entry name" value="CBASS_pafABC_assoc_protein"/>
</dbReference>
<dbReference type="EMBL" id="CP000792">
    <property type="protein sequence ID" value="EAT98881.2"/>
    <property type="molecule type" value="Genomic_DNA"/>
</dbReference>
<dbReference type="InterPro" id="IPR036388">
    <property type="entry name" value="WH-like_DNA-bd_sf"/>
</dbReference>
<dbReference type="PANTHER" id="PTHR34580">
    <property type="match status" value="1"/>
</dbReference>
<dbReference type="InterPro" id="IPR057727">
    <property type="entry name" value="WCX_dom"/>
</dbReference>
<dbReference type="eggNOG" id="COG2378">
    <property type="taxonomic scope" value="Bacteria"/>
</dbReference>
<dbReference type="PROSITE" id="PS52050">
    <property type="entry name" value="WYL"/>
    <property type="match status" value="1"/>
</dbReference>
<dbReference type="STRING" id="360104.CCC13826_0826"/>